<dbReference type="InterPro" id="IPR046342">
    <property type="entry name" value="CBS_dom_sf"/>
</dbReference>
<dbReference type="InterPro" id="IPR000644">
    <property type="entry name" value="CBS_dom"/>
</dbReference>
<feature type="region of interest" description="Disordered" evidence="1">
    <location>
        <begin position="1"/>
        <end position="20"/>
    </location>
</feature>
<organism evidence="3">
    <name type="scientific">hydrothermal vent metagenome</name>
    <dbReference type="NCBI Taxonomy" id="652676"/>
    <lineage>
        <taxon>unclassified sequences</taxon>
        <taxon>metagenomes</taxon>
        <taxon>ecological metagenomes</taxon>
    </lineage>
</organism>
<evidence type="ECO:0000313" key="3">
    <source>
        <dbReference type="EMBL" id="VAW84291.1"/>
    </source>
</evidence>
<evidence type="ECO:0000259" key="2">
    <source>
        <dbReference type="PROSITE" id="PS51371"/>
    </source>
</evidence>
<dbReference type="Pfam" id="PF00571">
    <property type="entry name" value="CBS"/>
    <property type="match status" value="1"/>
</dbReference>
<feature type="domain" description="CBS" evidence="2">
    <location>
        <begin position="40"/>
        <end position="101"/>
    </location>
</feature>
<dbReference type="SMART" id="SM00116">
    <property type="entry name" value="CBS"/>
    <property type="match status" value="1"/>
</dbReference>
<name>A0A3B0YY05_9ZZZZ</name>
<accession>A0A3B0YY05</accession>
<gene>
    <name evidence="3" type="ORF">MNBD_GAMMA18-1159</name>
</gene>
<dbReference type="PROSITE" id="PS51371">
    <property type="entry name" value="CBS"/>
    <property type="match status" value="1"/>
</dbReference>
<protein>
    <recommendedName>
        <fullName evidence="2">CBS domain-containing protein</fullName>
    </recommendedName>
</protein>
<evidence type="ECO:0000256" key="1">
    <source>
        <dbReference type="SAM" id="MobiDB-lite"/>
    </source>
</evidence>
<sequence>MATHYAPIPQSILAKPTPLTPPSDKYTIEITEESPAFKVMSDLNLITPATTDENTGLKEANQQMIARGVRMLFVLDESQQVQGIITSNDLLGEKPLKYMQRFRCTTLDIMVKELMTPIGEIEILDYSDIERARVGDIISTLKSSGRHHALIGDYQDDGTLTICGTFSLSHISQMMNTQTTVANPPKPLVVAQKAPHH</sequence>
<reference evidence="3" key="1">
    <citation type="submission" date="2018-06" db="EMBL/GenBank/DDBJ databases">
        <authorList>
            <person name="Zhirakovskaya E."/>
        </authorList>
    </citation>
    <scope>NUCLEOTIDE SEQUENCE</scope>
</reference>
<proteinExistence type="predicted"/>
<dbReference type="AlphaFoldDB" id="A0A3B0YY05"/>
<dbReference type="Gene3D" id="3.10.580.10">
    <property type="entry name" value="CBS-domain"/>
    <property type="match status" value="1"/>
</dbReference>
<dbReference type="EMBL" id="UOFP01000038">
    <property type="protein sequence ID" value="VAW84291.1"/>
    <property type="molecule type" value="Genomic_DNA"/>
</dbReference>
<dbReference type="SUPFAM" id="SSF54631">
    <property type="entry name" value="CBS-domain pair"/>
    <property type="match status" value="1"/>
</dbReference>